<keyword evidence="6" id="KW-0106">Calcium</keyword>
<evidence type="ECO:0000256" key="7">
    <source>
        <dbReference type="SAM" id="MobiDB-lite"/>
    </source>
</evidence>
<proteinExistence type="inferred from homology"/>
<dbReference type="GO" id="GO:0046872">
    <property type="term" value="F:metal ion binding"/>
    <property type="evidence" value="ECO:0007669"/>
    <property type="project" value="UniProtKB-KW"/>
</dbReference>
<comment type="similarity">
    <text evidence="2">Belongs to the sulfatase family.</text>
</comment>
<feature type="compositionally biased region" description="Basic residues" evidence="7">
    <location>
        <begin position="526"/>
        <end position="538"/>
    </location>
</feature>
<dbReference type="AlphaFoldDB" id="A0A7S3JR00"/>
<dbReference type="InterPro" id="IPR000917">
    <property type="entry name" value="Sulfatase_N"/>
</dbReference>
<dbReference type="GO" id="GO:0004065">
    <property type="term" value="F:arylsulfatase activity"/>
    <property type="evidence" value="ECO:0007669"/>
    <property type="project" value="TreeGrafter"/>
</dbReference>
<dbReference type="EMBL" id="HBIJ01000646">
    <property type="protein sequence ID" value="CAE0359759.1"/>
    <property type="molecule type" value="Transcribed_RNA"/>
</dbReference>
<evidence type="ECO:0000256" key="2">
    <source>
        <dbReference type="ARBA" id="ARBA00008779"/>
    </source>
</evidence>
<feature type="region of interest" description="Disordered" evidence="7">
    <location>
        <begin position="504"/>
        <end position="556"/>
    </location>
</feature>
<feature type="domain" description="Sulfatase N-terminal" evidence="8">
    <location>
        <begin position="167"/>
        <end position="330"/>
    </location>
</feature>
<evidence type="ECO:0000313" key="9">
    <source>
        <dbReference type="EMBL" id="CAE0359759.1"/>
    </source>
</evidence>
<dbReference type="Pfam" id="PF00884">
    <property type="entry name" value="Sulfatase"/>
    <property type="match status" value="1"/>
</dbReference>
<gene>
    <name evidence="9" type="ORF">ALAG00032_LOCUS488</name>
</gene>
<evidence type="ECO:0000259" key="8">
    <source>
        <dbReference type="Pfam" id="PF00884"/>
    </source>
</evidence>
<protein>
    <recommendedName>
        <fullName evidence="8">Sulfatase N-terminal domain-containing protein</fullName>
    </recommendedName>
</protein>
<dbReference type="Gene3D" id="3.30.1120.10">
    <property type="match status" value="1"/>
</dbReference>
<dbReference type="PANTHER" id="PTHR42693">
    <property type="entry name" value="ARYLSULFATASE FAMILY MEMBER"/>
    <property type="match status" value="1"/>
</dbReference>
<evidence type="ECO:0000256" key="3">
    <source>
        <dbReference type="ARBA" id="ARBA00022723"/>
    </source>
</evidence>
<evidence type="ECO:0000256" key="5">
    <source>
        <dbReference type="ARBA" id="ARBA00022801"/>
    </source>
</evidence>
<evidence type="ECO:0000256" key="1">
    <source>
        <dbReference type="ARBA" id="ARBA00001913"/>
    </source>
</evidence>
<dbReference type="Gene3D" id="3.40.720.10">
    <property type="entry name" value="Alkaline Phosphatase, subunit A"/>
    <property type="match status" value="2"/>
</dbReference>
<keyword evidence="5" id="KW-0378">Hydrolase</keyword>
<dbReference type="InterPro" id="IPR017850">
    <property type="entry name" value="Alkaline_phosphatase_core_sf"/>
</dbReference>
<accession>A0A7S3JR00</accession>
<keyword evidence="3" id="KW-0479">Metal-binding</keyword>
<dbReference type="InterPro" id="IPR050738">
    <property type="entry name" value="Sulfatase"/>
</dbReference>
<sequence>MSGKWHLGAEMPYDPNSHGFDESLFIPFSHDMSCYQRWPCHYEQSDFFPSAFSSKLFAMCKRGSQPISAPGNKGRPYLAHEACPPKSLGACHANDPVRIAMHQDCADGCEYSHHHYLESSLKAGIDTRRGLKHALSLPLVWTGGTWTNLSTATLDQNEQTSKKNPVVVEQPTAPWELYDKILAFYHMFLHNLRKEKDSQPYFAYLATTGPHLPFIPAPRFQKMNNATPNGPIHSFLDTMTELDDFIGRALEIAGRSVFLIVTSDNGPFFPVAKVWRTGSLGPYTAGGKYSPWEGGHRVPALFRWPGYIRPGVSDILCSQLDILPTILSLVNKTALPQNLDGIDLAPWIFSDQEASFFSNSTPLSQQRILLIPSGTNIVAARIGHYKVWTLDTQKTKKSSVYDIQNDPGERHPLSGQQALTAALNARAVQAKNDFYATKKMDQHPKPMANHGSFCCEPRLFDCHCRRSASFLPPIPSKSFSLDDRCSMIPIPSIDQGVSIGTALPSAHNTASSQNRTSLISPFHHERQQRKKKKNKRAGSKNGIGLGFHTTRKKSPH</sequence>
<reference evidence="9" key="1">
    <citation type="submission" date="2021-01" db="EMBL/GenBank/DDBJ databases">
        <authorList>
            <person name="Corre E."/>
            <person name="Pelletier E."/>
            <person name="Niang G."/>
            <person name="Scheremetjew M."/>
            <person name="Finn R."/>
            <person name="Kale V."/>
            <person name="Holt S."/>
            <person name="Cochrane G."/>
            <person name="Meng A."/>
            <person name="Brown T."/>
            <person name="Cohen L."/>
        </authorList>
    </citation>
    <scope>NUCLEOTIDE SEQUENCE</scope>
    <source>
        <strain evidence="9">CCMP1510</strain>
    </source>
</reference>
<evidence type="ECO:0000256" key="4">
    <source>
        <dbReference type="ARBA" id="ARBA00022729"/>
    </source>
</evidence>
<name>A0A7S3JR00_9STRA</name>
<comment type="cofactor">
    <cofactor evidence="1">
        <name>Ca(2+)</name>
        <dbReference type="ChEBI" id="CHEBI:29108"/>
    </cofactor>
</comment>
<organism evidence="9">
    <name type="scientific">Aureoumbra lagunensis</name>
    <dbReference type="NCBI Taxonomy" id="44058"/>
    <lineage>
        <taxon>Eukaryota</taxon>
        <taxon>Sar</taxon>
        <taxon>Stramenopiles</taxon>
        <taxon>Ochrophyta</taxon>
        <taxon>Pelagophyceae</taxon>
        <taxon>Pelagomonadales</taxon>
        <taxon>Aureoumbra</taxon>
    </lineage>
</organism>
<dbReference type="PANTHER" id="PTHR42693:SF42">
    <property type="entry name" value="ARYLSULFATASE G"/>
    <property type="match status" value="1"/>
</dbReference>
<keyword evidence="4" id="KW-0732">Signal</keyword>
<feature type="compositionally biased region" description="Polar residues" evidence="7">
    <location>
        <begin position="506"/>
        <end position="519"/>
    </location>
</feature>
<evidence type="ECO:0000256" key="6">
    <source>
        <dbReference type="ARBA" id="ARBA00022837"/>
    </source>
</evidence>
<dbReference type="SUPFAM" id="SSF53649">
    <property type="entry name" value="Alkaline phosphatase-like"/>
    <property type="match status" value="1"/>
</dbReference>